<dbReference type="Pfam" id="PF08533">
    <property type="entry name" value="Glyco_hydro_42C"/>
    <property type="match status" value="1"/>
</dbReference>
<dbReference type="InterPro" id="IPR013780">
    <property type="entry name" value="Glyco_hydro_b"/>
</dbReference>
<dbReference type="GO" id="GO:0046872">
    <property type="term" value="F:metal ion binding"/>
    <property type="evidence" value="ECO:0007669"/>
    <property type="project" value="UniProtKB-KW"/>
</dbReference>
<dbReference type="InterPro" id="IPR013529">
    <property type="entry name" value="Glyco_hydro_42_N"/>
</dbReference>
<evidence type="ECO:0000259" key="12">
    <source>
        <dbReference type="Pfam" id="PF02449"/>
    </source>
</evidence>
<evidence type="ECO:0000256" key="8">
    <source>
        <dbReference type="PIRNR" id="PIRNR001084"/>
    </source>
</evidence>
<evidence type="ECO:0000313" key="15">
    <source>
        <dbReference type="EMBL" id="OCT12366.1"/>
    </source>
</evidence>
<feature type="binding site" evidence="11">
    <location>
        <position position="151"/>
    </location>
    <ligand>
        <name>Zn(2+)</name>
        <dbReference type="ChEBI" id="CHEBI:29105"/>
    </ligand>
</feature>
<dbReference type="InterPro" id="IPR029062">
    <property type="entry name" value="Class_I_gatase-like"/>
</dbReference>
<dbReference type="AlphaFoldDB" id="A0A1C0ZW86"/>
<keyword evidence="7 8" id="KW-0326">Glycosidase</keyword>
<dbReference type="Proteomes" id="UP000093309">
    <property type="component" value="Unassembled WGS sequence"/>
</dbReference>
<dbReference type="GO" id="GO:0006012">
    <property type="term" value="P:galactose metabolic process"/>
    <property type="evidence" value="ECO:0007669"/>
    <property type="project" value="InterPro"/>
</dbReference>
<evidence type="ECO:0000256" key="6">
    <source>
        <dbReference type="ARBA" id="ARBA00022833"/>
    </source>
</evidence>
<keyword evidence="16" id="KW-1185">Reference proteome</keyword>
<evidence type="ECO:0000256" key="11">
    <source>
        <dbReference type="PIRSR" id="PIRSR001084-3"/>
    </source>
</evidence>
<comment type="caution">
    <text evidence="15">The sequence shown here is derived from an EMBL/GenBank/DDBJ whole genome shotgun (WGS) entry which is preliminary data.</text>
</comment>
<dbReference type="InterPro" id="IPR013738">
    <property type="entry name" value="Beta_galactosidase_Trimer"/>
</dbReference>
<feature type="binding site" evidence="10">
    <location>
        <position position="141"/>
    </location>
    <ligand>
        <name>substrate</name>
    </ligand>
</feature>
<comment type="similarity">
    <text evidence="2 8">Belongs to the glycosyl hydrolase 42 family.</text>
</comment>
<dbReference type="PIRSF" id="PIRSF001084">
    <property type="entry name" value="B-galactosidase"/>
    <property type="match status" value="1"/>
</dbReference>
<feature type="binding site" evidence="11">
    <location>
        <position position="153"/>
    </location>
    <ligand>
        <name>Zn(2+)</name>
        <dbReference type="ChEBI" id="CHEBI:29105"/>
    </ligand>
</feature>
<gene>
    <name evidence="15" type="ORF">A8709_31555</name>
</gene>
<sequence>MYFGVCYYPEHWPEERWETDAWMMREAGINIVRIGEFAWSRMERYEGSFDFSWLDRIIGILAKEGIQVILGTPTATPPKWLMDQHPDLYMRDMYGDVRGYGNRRHYCYNNEAYLPYISTIVGKMAERYGNDPRVVAWQIDNEFGCNDTTRCYCDQCRTQFQLWLKDKYQDIDHLNACWGTVFWSQIYNEWEQIIVPAYTVFPLHNPGLVLDYRRFASDAVCKFQKFQTDLIRKYAPHSTITHNMMGAFNEIDAFDLSAELDIVSWDNYPNLMFTKEVDPALAAMQHDMTRGLKGQNFWVMEHQSGQPGGNIMFPTPKPQELRRWTYQSIAHGADGILYFRWRGCLFGAEQYWHGILAHDGKAGRKYREVQQVGTELARIWPLLEGTKNEDQVAMIRSYDNEWVFEIQPHIMDYTYMGHFTNYYHYLFEQQLGTDVISPDADFSKYRMLIMPNFIMTNEEIVAKVYKFVHDGGTLVLDYRAGAKDWHNRMEALTLPGKFAELLGITVEEYGVLGKEEYRAIRMDGSETIYRGGTWFDVIEMRGAEAVATFTDDYFAGCPAVTSHVYGLGKAYYIGTEMDKELREEVLHLICRDAGLVQTLDVEVPEGVEIVTRKQGDQAYMFVINHRIEAAQVQLHSRFFDLLSEQELHEETKLEGNGVMILSQNK</sequence>
<evidence type="ECO:0000256" key="5">
    <source>
        <dbReference type="ARBA" id="ARBA00022801"/>
    </source>
</evidence>
<evidence type="ECO:0000256" key="1">
    <source>
        <dbReference type="ARBA" id="ARBA00001412"/>
    </source>
</evidence>
<dbReference type="STRING" id="512399.A8709_31555"/>
<evidence type="ECO:0000313" key="16">
    <source>
        <dbReference type="Proteomes" id="UP000093309"/>
    </source>
</evidence>
<evidence type="ECO:0000259" key="14">
    <source>
        <dbReference type="Pfam" id="PF08533"/>
    </source>
</evidence>
<dbReference type="Pfam" id="PF02449">
    <property type="entry name" value="Glyco_hydro_42"/>
    <property type="match status" value="1"/>
</dbReference>
<reference evidence="16" key="1">
    <citation type="submission" date="2016-05" db="EMBL/GenBank/DDBJ databases">
        <title>Paenibacillus oryzae. sp. nov., isolated from the rice root.</title>
        <authorList>
            <person name="Zhang J."/>
            <person name="Zhang X."/>
        </authorList>
    </citation>
    <scope>NUCLEOTIDE SEQUENCE [LARGE SCALE GENOMIC DNA]</scope>
    <source>
        <strain evidence="16">KCTC13222</strain>
    </source>
</reference>
<proteinExistence type="inferred from homology"/>
<feature type="binding site" evidence="11">
    <location>
        <position position="107"/>
    </location>
    <ligand>
        <name>Zn(2+)</name>
        <dbReference type="ChEBI" id="CHEBI:29105"/>
    </ligand>
</feature>
<dbReference type="InterPro" id="IPR017853">
    <property type="entry name" value="GH"/>
</dbReference>
<dbReference type="RefSeq" id="WP_065856597.1">
    <property type="nucleotide sequence ID" value="NZ_LYPC01000027.1"/>
</dbReference>
<dbReference type="Gene3D" id="3.40.50.880">
    <property type="match status" value="1"/>
</dbReference>
<dbReference type="PANTHER" id="PTHR36447">
    <property type="entry name" value="BETA-GALACTOSIDASE GANA"/>
    <property type="match status" value="1"/>
</dbReference>
<feature type="domain" description="Beta-galactosidase C-terminal" evidence="14">
    <location>
        <begin position="606"/>
        <end position="662"/>
    </location>
</feature>
<evidence type="ECO:0000256" key="7">
    <source>
        <dbReference type="ARBA" id="ARBA00023295"/>
    </source>
</evidence>
<keyword evidence="5 8" id="KW-0378">Hydrolase</keyword>
<accession>A0A1C0ZW86</accession>
<evidence type="ECO:0000256" key="10">
    <source>
        <dbReference type="PIRSR" id="PIRSR001084-2"/>
    </source>
</evidence>
<dbReference type="InterPro" id="IPR013739">
    <property type="entry name" value="Beta_galactosidase_C"/>
</dbReference>
<dbReference type="CDD" id="cd03143">
    <property type="entry name" value="A4_beta-galactosidase_middle_domain"/>
    <property type="match status" value="1"/>
</dbReference>
<evidence type="ECO:0000256" key="2">
    <source>
        <dbReference type="ARBA" id="ARBA00005940"/>
    </source>
</evidence>
<evidence type="ECO:0000259" key="13">
    <source>
        <dbReference type="Pfam" id="PF08532"/>
    </source>
</evidence>
<comment type="catalytic activity">
    <reaction evidence="1 8">
        <text>Hydrolysis of terminal non-reducing beta-D-galactose residues in beta-D-galactosides.</text>
        <dbReference type="EC" id="3.2.1.23"/>
    </reaction>
</comment>
<dbReference type="Gene3D" id="3.20.20.80">
    <property type="entry name" value="Glycosidases"/>
    <property type="match status" value="1"/>
</dbReference>
<dbReference type="Pfam" id="PF08532">
    <property type="entry name" value="Glyco_hydro_42M"/>
    <property type="match status" value="1"/>
</dbReference>
<dbReference type="GO" id="GO:0009341">
    <property type="term" value="C:beta-galactosidase complex"/>
    <property type="evidence" value="ECO:0007669"/>
    <property type="project" value="InterPro"/>
</dbReference>
<organism evidence="15 16">
    <name type="scientific">Paenibacillus pectinilyticus</name>
    <dbReference type="NCBI Taxonomy" id="512399"/>
    <lineage>
        <taxon>Bacteria</taxon>
        <taxon>Bacillati</taxon>
        <taxon>Bacillota</taxon>
        <taxon>Bacilli</taxon>
        <taxon>Bacillales</taxon>
        <taxon>Paenibacillaceae</taxon>
        <taxon>Paenibacillus</taxon>
    </lineage>
</organism>
<dbReference type="GO" id="GO:0004565">
    <property type="term" value="F:beta-galactosidase activity"/>
    <property type="evidence" value="ECO:0007669"/>
    <property type="project" value="UniProtKB-EC"/>
</dbReference>
<keyword evidence="4 11" id="KW-0479">Metal-binding</keyword>
<feature type="binding site" evidence="10">
    <location>
        <position position="103"/>
    </location>
    <ligand>
        <name>substrate</name>
    </ligand>
</feature>
<evidence type="ECO:0000256" key="4">
    <source>
        <dbReference type="ARBA" id="ARBA00022723"/>
    </source>
</evidence>
<name>A0A1C0ZW86_9BACL</name>
<dbReference type="SUPFAM" id="SSF51445">
    <property type="entry name" value="(Trans)glycosidases"/>
    <property type="match status" value="1"/>
</dbReference>
<feature type="domain" description="Beta-galactosidase trimerisation" evidence="13">
    <location>
        <begin position="391"/>
        <end position="595"/>
    </location>
</feature>
<dbReference type="EC" id="3.2.1.23" evidence="3 8"/>
<dbReference type="InterPro" id="IPR003476">
    <property type="entry name" value="Glyco_hydro_42"/>
</dbReference>
<dbReference type="EMBL" id="LYPC01000027">
    <property type="protein sequence ID" value="OCT12366.1"/>
    <property type="molecule type" value="Genomic_DNA"/>
</dbReference>
<evidence type="ECO:0000256" key="9">
    <source>
        <dbReference type="PIRSR" id="PIRSR001084-1"/>
    </source>
</evidence>
<keyword evidence="6 11" id="KW-0862">Zinc</keyword>
<dbReference type="SUPFAM" id="SSF52317">
    <property type="entry name" value="Class I glutamine amidotransferase-like"/>
    <property type="match status" value="1"/>
</dbReference>
<dbReference type="PANTHER" id="PTHR36447:SF2">
    <property type="entry name" value="BETA-GALACTOSIDASE YESZ"/>
    <property type="match status" value="1"/>
</dbReference>
<dbReference type="Gene3D" id="2.60.40.1180">
    <property type="entry name" value="Golgi alpha-mannosidase II"/>
    <property type="match status" value="1"/>
</dbReference>
<feature type="active site" description="Nucleophile" evidence="9">
    <location>
        <position position="301"/>
    </location>
</feature>
<feature type="binding site" evidence="11">
    <location>
        <position position="156"/>
    </location>
    <ligand>
        <name>Zn(2+)</name>
        <dbReference type="ChEBI" id="CHEBI:29105"/>
    </ligand>
</feature>
<evidence type="ECO:0000256" key="3">
    <source>
        <dbReference type="ARBA" id="ARBA00012756"/>
    </source>
</evidence>
<protein>
    <recommendedName>
        <fullName evidence="3 8">Beta-galactosidase</fullName>
        <shortName evidence="8">Beta-gal</shortName>
        <ecNumber evidence="3 8">3.2.1.23</ecNumber>
    </recommendedName>
</protein>
<feature type="active site" description="Proton donor" evidence="9">
    <location>
        <position position="142"/>
    </location>
</feature>
<feature type="domain" description="Glycoside hydrolase family 42 N-terminal" evidence="12">
    <location>
        <begin position="6"/>
        <end position="378"/>
    </location>
</feature>